<evidence type="ECO:0000313" key="2">
    <source>
        <dbReference type="EMBL" id="CAK5271339.1"/>
    </source>
</evidence>
<reference evidence="2" key="1">
    <citation type="submission" date="2023-11" db="EMBL/GenBank/DDBJ databases">
        <authorList>
            <person name="De Vega J J."/>
            <person name="De Vega J J."/>
        </authorList>
    </citation>
    <scope>NUCLEOTIDE SEQUENCE</scope>
</reference>
<dbReference type="AlphaFoldDB" id="A0AAD2HAS9"/>
<sequence>MMGLSRRDAQNQTSILRTCEGQHCPLTRLGNRQSPHLVSHPHRLSMKPLPLEALDPLVLLQRVRNLWRTLTLADNPFGLRRERCTRSCKRRIRSHSTSASVRCSQREARSPADSRNGPEQADPRWVGRKEILVSGRSPEGRPGNHDDAILWA</sequence>
<name>A0AAD2HAS9_9AGAR</name>
<evidence type="ECO:0000313" key="3">
    <source>
        <dbReference type="Proteomes" id="UP001295794"/>
    </source>
</evidence>
<dbReference type="Proteomes" id="UP001295794">
    <property type="component" value="Unassembled WGS sequence"/>
</dbReference>
<feature type="compositionally biased region" description="Basic and acidic residues" evidence="1">
    <location>
        <begin position="138"/>
        <end position="152"/>
    </location>
</feature>
<feature type="region of interest" description="Disordered" evidence="1">
    <location>
        <begin position="133"/>
        <end position="152"/>
    </location>
</feature>
<evidence type="ECO:0000256" key="1">
    <source>
        <dbReference type="SAM" id="MobiDB-lite"/>
    </source>
</evidence>
<gene>
    <name evidence="2" type="ORF">MYCIT1_LOCUS16317</name>
</gene>
<comment type="caution">
    <text evidence="2">The sequence shown here is derived from an EMBL/GenBank/DDBJ whole genome shotgun (WGS) entry which is preliminary data.</text>
</comment>
<accession>A0AAD2HAS9</accession>
<dbReference type="EMBL" id="CAVNYO010000169">
    <property type="protein sequence ID" value="CAK5271339.1"/>
    <property type="molecule type" value="Genomic_DNA"/>
</dbReference>
<feature type="region of interest" description="Disordered" evidence="1">
    <location>
        <begin position="90"/>
        <end position="128"/>
    </location>
</feature>
<proteinExistence type="predicted"/>
<keyword evidence="3" id="KW-1185">Reference proteome</keyword>
<protein>
    <submittedName>
        <fullName evidence="2">Uncharacterized protein</fullName>
    </submittedName>
</protein>
<organism evidence="2 3">
    <name type="scientific">Mycena citricolor</name>
    <dbReference type="NCBI Taxonomy" id="2018698"/>
    <lineage>
        <taxon>Eukaryota</taxon>
        <taxon>Fungi</taxon>
        <taxon>Dikarya</taxon>
        <taxon>Basidiomycota</taxon>
        <taxon>Agaricomycotina</taxon>
        <taxon>Agaricomycetes</taxon>
        <taxon>Agaricomycetidae</taxon>
        <taxon>Agaricales</taxon>
        <taxon>Marasmiineae</taxon>
        <taxon>Mycenaceae</taxon>
        <taxon>Mycena</taxon>
    </lineage>
</organism>